<dbReference type="Proteomes" id="UP001374579">
    <property type="component" value="Unassembled WGS sequence"/>
</dbReference>
<evidence type="ECO:0000313" key="1">
    <source>
        <dbReference type="EMBL" id="KAK7100539.1"/>
    </source>
</evidence>
<organism evidence="1 2">
    <name type="scientific">Littorina saxatilis</name>
    <dbReference type="NCBI Taxonomy" id="31220"/>
    <lineage>
        <taxon>Eukaryota</taxon>
        <taxon>Metazoa</taxon>
        <taxon>Spiralia</taxon>
        <taxon>Lophotrochozoa</taxon>
        <taxon>Mollusca</taxon>
        <taxon>Gastropoda</taxon>
        <taxon>Caenogastropoda</taxon>
        <taxon>Littorinimorpha</taxon>
        <taxon>Littorinoidea</taxon>
        <taxon>Littorinidae</taxon>
        <taxon>Littorina</taxon>
    </lineage>
</organism>
<protein>
    <recommendedName>
        <fullName evidence="3">Profilin</fullName>
    </recommendedName>
</protein>
<dbReference type="EMBL" id="JBAMIC010000011">
    <property type="protein sequence ID" value="KAK7100539.1"/>
    <property type="molecule type" value="Genomic_DNA"/>
</dbReference>
<dbReference type="GO" id="GO:0003779">
    <property type="term" value="F:actin binding"/>
    <property type="evidence" value="ECO:0007669"/>
    <property type="project" value="InterPro"/>
</dbReference>
<dbReference type="InterPro" id="IPR036140">
    <property type="entry name" value="PFN_sf"/>
</dbReference>
<dbReference type="AlphaFoldDB" id="A0AAN9B9L7"/>
<comment type="caution">
    <text evidence="1">The sequence shown here is derived from an EMBL/GenBank/DDBJ whole genome shotgun (WGS) entry which is preliminary data.</text>
</comment>
<accession>A0AAN9B9L7</accession>
<dbReference type="SUPFAM" id="SSF55770">
    <property type="entry name" value="Profilin (actin-binding protein)"/>
    <property type="match status" value="1"/>
</dbReference>
<reference evidence="1 2" key="1">
    <citation type="submission" date="2024-02" db="EMBL/GenBank/DDBJ databases">
        <title>Chromosome-scale genome assembly of the rough periwinkle Littorina saxatilis.</title>
        <authorList>
            <person name="De Jode A."/>
            <person name="Faria R."/>
            <person name="Formenti G."/>
            <person name="Sims Y."/>
            <person name="Smith T.P."/>
            <person name="Tracey A."/>
            <person name="Wood J.M.D."/>
            <person name="Zagrodzka Z.B."/>
            <person name="Johannesson K."/>
            <person name="Butlin R.K."/>
            <person name="Leder E.H."/>
        </authorList>
    </citation>
    <scope>NUCLEOTIDE SEQUENCE [LARGE SCALE GENOMIC DNA]</scope>
    <source>
        <strain evidence="1">Snail1</strain>
        <tissue evidence="1">Muscle</tissue>
    </source>
</reference>
<dbReference type="Pfam" id="PF00235">
    <property type="entry name" value="Profilin"/>
    <property type="match status" value="1"/>
</dbReference>
<dbReference type="InterPro" id="IPR048278">
    <property type="entry name" value="PFN"/>
</dbReference>
<evidence type="ECO:0000313" key="2">
    <source>
        <dbReference type="Proteomes" id="UP001374579"/>
    </source>
</evidence>
<proteinExistence type="predicted"/>
<evidence type="ECO:0008006" key="3">
    <source>
        <dbReference type="Google" id="ProtNLM"/>
    </source>
</evidence>
<sequence length="137" mass="14785">MLELMTWSEIVDNLRTEGNLSMAAIFDLDGEKMAATQGITISKSEVQSLLNSLQIPCTNIYSLYIGGSTVKCMRLDDRTLIGRAPNEVFVAHRSNDVLICAYTPIGNDSSCLGSVKTFALKLNMQAIPGAVATPSLI</sequence>
<dbReference type="Gene3D" id="3.30.450.30">
    <property type="entry name" value="Dynein light chain 2a, cytoplasmic"/>
    <property type="match status" value="1"/>
</dbReference>
<gene>
    <name evidence="1" type="ORF">V1264_023472</name>
</gene>
<keyword evidence="2" id="KW-1185">Reference proteome</keyword>
<name>A0AAN9B9L7_9CAEN</name>